<keyword evidence="3" id="KW-1185">Reference proteome</keyword>
<dbReference type="Proteomes" id="UP000309061">
    <property type="component" value="Chromosome"/>
</dbReference>
<organism evidence="2 3">
    <name type="scientific">Methylocystis heyeri</name>
    <dbReference type="NCBI Taxonomy" id="391905"/>
    <lineage>
        <taxon>Bacteria</taxon>
        <taxon>Pseudomonadati</taxon>
        <taxon>Pseudomonadota</taxon>
        <taxon>Alphaproteobacteria</taxon>
        <taxon>Hyphomicrobiales</taxon>
        <taxon>Methylocystaceae</taxon>
        <taxon>Methylocystis</taxon>
    </lineage>
</organism>
<dbReference type="KEGG" id="mhey:H2LOC_015900"/>
<reference evidence="2 3" key="1">
    <citation type="submission" date="2019-11" db="EMBL/GenBank/DDBJ databases">
        <title>The genome sequence of Methylocystis heyeri.</title>
        <authorList>
            <person name="Oshkin I.Y."/>
            <person name="Miroshnikov K."/>
            <person name="Dedysh S.N."/>
        </authorList>
    </citation>
    <scope>NUCLEOTIDE SEQUENCE [LARGE SCALE GENOMIC DNA]</scope>
    <source>
        <strain evidence="2 3">H2</strain>
    </source>
</reference>
<gene>
    <name evidence="2" type="ORF">H2LOC_015900</name>
</gene>
<feature type="region of interest" description="Disordered" evidence="1">
    <location>
        <begin position="19"/>
        <end position="60"/>
    </location>
</feature>
<protein>
    <submittedName>
        <fullName evidence="2">Phosphate starvation-inducible protein PsiF</fullName>
    </submittedName>
</protein>
<name>A0A6B8KLY1_9HYPH</name>
<feature type="compositionally biased region" description="Low complexity" evidence="1">
    <location>
        <begin position="23"/>
        <end position="41"/>
    </location>
</feature>
<proteinExistence type="predicted"/>
<dbReference type="EMBL" id="CP046052">
    <property type="protein sequence ID" value="QGM48115.1"/>
    <property type="molecule type" value="Genomic_DNA"/>
</dbReference>
<dbReference type="AlphaFoldDB" id="A0A6B8KLY1"/>
<evidence type="ECO:0000313" key="3">
    <source>
        <dbReference type="Proteomes" id="UP000309061"/>
    </source>
</evidence>
<evidence type="ECO:0000313" key="2">
    <source>
        <dbReference type="EMBL" id="QGM48115.1"/>
    </source>
</evidence>
<sequence>MYASPAMAEQVWAPPAEIAGKVPQAQAQAETAPAPAAQKPATAEDAKTKRKDCRAQADAKGLHGKARKAFRAECEKA</sequence>
<evidence type="ECO:0000256" key="1">
    <source>
        <dbReference type="SAM" id="MobiDB-lite"/>
    </source>
</evidence>
<feature type="compositionally biased region" description="Basic and acidic residues" evidence="1">
    <location>
        <begin position="42"/>
        <end position="60"/>
    </location>
</feature>
<accession>A0A6B8KLY1</accession>